<reference evidence="1" key="1">
    <citation type="journal article" date="2022" name="G3 (Bethesda)">
        <title>High quality genome of the basidiomycete yeast Dioszegia hungarica PDD-24b-2 isolated from cloud water.</title>
        <authorList>
            <person name="Jarrige D."/>
            <person name="Haridas S."/>
            <person name="Bleykasten-Grosshans C."/>
            <person name="Joly M."/>
            <person name="Nadalig T."/>
            <person name="Sancelme M."/>
            <person name="Vuilleumier S."/>
            <person name="Grigoriev I.V."/>
            <person name="Amato P."/>
            <person name="Bringel F."/>
        </authorList>
    </citation>
    <scope>NUCLEOTIDE SEQUENCE</scope>
    <source>
        <strain evidence="1">PDD-24b-2</strain>
    </source>
</reference>
<comment type="caution">
    <text evidence="1">The sequence shown here is derived from an EMBL/GenBank/DDBJ whole genome shotgun (WGS) entry which is preliminary data.</text>
</comment>
<sequence length="490" mass="55318">MTTVSGPHLMRWDEVADEPYLVLPSFPDLRLTPWRAGDEDDVMRLFNEPEVGMFAHRRPYPYLREHLPFFSDVLGPSSRKTIDNVLRPLLHDTPTSAGHINYSGAQCAFDVPYYPCIMLRHYPSGKLIGDLRLFQAEDSAGGDQNAGFAGQAQQTAQPSEQVWEIAYNLMPEWRGKGVAGQMLDVIMAGWVEWLGIGTGMAGVQTVNTASAGLLASRGFTKGTTFMEPWPEEKGGGEREVAKWTVTPATPARHNDLLQWDAIADEPYLALLGYPGLRLTPWRGMQETEALRLFNDPTVTKYSCRRPFPYNREHLEYFTDLTAPYSQETVNTILRRSSSSSAASDLPHPAEMPFFPLMVIRNHATGQLIGDVQLFQPESDYWDMELDRSLRVVVPQIDSPEEQTWAISYNILPEWRNKGLGGAVVDVVVGGWAKWYIETDNILSSRLAASRGFTKRRTFMQAWPEAKRWGWDQPSHVKALAWFPALGKHSW</sequence>
<dbReference type="InterPro" id="IPR051531">
    <property type="entry name" value="N-acetyltransferase"/>
</dbReference>
<dbReference type="GeneID" id="77727150"/>
<dbReference type="AlphaFoldDB" id="A0AA38H2J8"/>
<protein>
    <recommendedName>
        <fullName evidence="3">N-acetyltransferase domain-containing protein</fullName>
    </recommendedName>
</protein>
<dbReference type="Gene3D" id="3.40.630.30">
    <property type="match status" value="2"/>
</dbReference>
<dbReference type="RefSeq" id="XP_052942712.1">
    <property type="nucleotide sequence ID" value="XM_053087945.1"/>
</dbReference>
<name>A0AA38H2J8_9TREE</name>
<dbReference type="PANTHER" id="PTHR43792">
    <property type="entry name" value="GNAT FAMILY, PUTATIVE (AFU_ORTHOLOGUE AFUA_3G00765)-RELATED-RELATED"/>
    <property type="match status" value="1"/>
</dbReference>
<evidence type="ECO:0000313" key="1">
    <source>
        <dbReference type="EMBL" id="KAI9632935.1"/>
    </source>
</evidence>
<evidence type="ECO:0000313" key="2">
    <source>
        <dbReference type="Proteomes" id="UP001164286"/>
    </source>
</evidence>
<gene>
    <name evidence="1" type="ORF">MKK02DRAFT_29932</name>
</gene>
<dbReference type="EMBL" id="JAKWFO010000013">
    <property type="protein sequence ID" value="KAI9632935.1"/>
    <property type="molecule type" value="Genomic_DNA"/>
</dbReference>
<proteinExistence type="predicted"/>
<organism evidence="1 2">
    <name type="scientific">Dioszegia hungarica</name>
    <dbReference type="NCBI Taxonomy" id="4972"/>
    <lineage>
        <taxon>Eukaryota</taxon>
        <taxon>Fungi</taxon>
        <taxon>Dikarya</taxon>
        <taxon>Basidiomycota</taxon>
        <taxon>Agaricomycotina</taxon>
        <taxon>Tremellomycetes</taxon>
        <taxon>Tremellales</taxon>
        <taxon>Bulleribasidiaceae</taxon>
        <taxon>Dioszegia</taxon>
    </lineage>
</organism>
<dbReference type="PANTHER" id="PTHR43792:SF16">
    <property type="entry name" value="N-ACETYLTRANSFERASE DOMAIN-CONTAINING PROTEIN"/>
    <property type="match status" value="1"/>
</dbReference>
<dbReference type="Proteomes" id="UP001164286">
    <property type="component" value="Unassembled WGS sequence"/>
</dbReference>
<evidence type="ECO:0008006" key="3">
    <source>
        <dbReference type="Google" id="ProtNLM"/>
    </source>
</evidence>
<accession>A0AA38H2J8</accession>
<dbReference type="SUPFAM" id="SSF55729">
    <property type="entry name" value="Acyl-CoA N-acyltransferases (Nat)"/>
    <property type="match status" value="2"/>
</dbReference>
<keyword evidence="2" id="KW-1185">Reference proteome</keyword>
<dbReference type="InterPro" id="IPR016181">
    <property type="entry name" value="Acyl_CoA_acyltransferase"/>
</dbReference>